<name>A0A5C5YAX7_9PLAN</name>
<dbReference type="Gene3D" id="3.90.25.10">
    <property type="entry name" value="UDP-galactose 4-epimerase, domain 1"/>
    <property type="match status" value="1"/>
</dbReference>
<dbReference type="GO" id="GO:0047733">
    <property type="term" value="F:CDP-glucose 4,6-dehydratase activity"/>
    <property type="evidence" value="ECO:0007669"/>
    <property type="project" value="UniProtKB-EC"/>
</dbReference>
<dbReference type="Proteomes" id="UP000317238">
    <property type="component" value="Unassembled WGS sequence"/>
</dbReference>
<dbReference type="Pfam" id="PF16363">
    <property type="entry name" value="GDP_Man_Dehyd"/>
    <property type="match status" value="1"/>
</dbReference>
<reference evidence="2 3" key="1">
    <citation type="submission" date="2019-02" db="EMBL/GenBank/DDBJ databases">
        <title>Deep-cultivation of Planctomycetes and their phenomic and genomic characterization uncovers novel biology.</title>
        <authorList>
            <person name="Wiegand S."/>
            <person name="Jogler M."/>
            <person name="Boedeker C."/>
            <person name="Pinto D."/>
            <person name="Vollmers J."/>
            <person name="Rivas-Marin E."/>
            <person name="Kohn T."/>
            <person name="Peeters S.H."/>
            <person name="Heuer A."/>
            <person name="Rast P."/>
            <person name="Oberbeckmann S."/>
            <person name="Bunk B."/>
            <person name="Jeske O."/>
            <person name="Meyerdierks A."/>
            <person name="Storesund J.E."/>
            <person name="Kallscheuer N."/>
            <person name="Luecker S."/>
            <person name="Lage O.M."/>
            <person name="Pohl T."/>
            <person name="Merkel B.J."/>
            <person name="Hornburger P."/>
            <person name="Mueller R.-W."/>
            <person name="Bruemmer F."/>
            <person name="Labrenz M."/>
            <person name="Spormann A.M."/>
            <person name="Op Den Camp H."/>
            <person name="Overmann J."/>
            <person name="Amann R."/>
            <person name="Jetten M.S.M."/>
            <person name="Mascher T."/>
            <person name="Medema M.H."/>
            <person name="Devos D.P."/>
            <person name="Kaster A.-K."/>
            <person name="Ovreas L."/>
            <person name="Rohde M."/>
            <person name="Galperin M.Y."/>
            <person name="Jogler C."/>
        </authorList>
    </citation>
    <scope>NUCLEOTIDE SEQUENCE [LARGE SCALE GENOMIC DNA]</scope>
    <source>
        <strain evidence="2 3">Pan14r</strain>
    </source>
</reference>
<dbReference type="OrthoDB" id="9779041at2"/>
<dbReference type="SUPFAM" id="SSF51735">
    <property type="entry name" value="NAD(P)-binding Rossmann-fold domains"/>
    <property type="match status" value="1"/>
</dbReference>
<accession>A0A5C5YAX7</accession>
<evidence type="ECO:0000313" key="3">
    <source>
        <dbReference type="Proteomes" id="UP000317238"/>
    </source>
</evidence>
<gene>
    <name evidence="2" type="primary">rfbG</name>
    <name evidence="2" type="ORF">Pan14r_48500</name>
</gene>
<dbReference type="RefSeq" id="WP_146440371.1">
    <property type="nucleotide sequence ID" value="NZ_SJPL01000001.1"/>
</dbReference>
<dbReference type="InterPro" id="IPR016040">
    <property type="entry name" value="NAD(P)-bd_dom"/>
</dbReference>
<proteinExistence type="predicted"/>
<dbReference type="NCBIfam" id="TIGR02622">
    <property type="entry name" value="CDP_4_6_dhtase"/>
    <property type="match status" value="1"/>
</dbReference>
<dbReference type="InterPro" id="IPR036291">
    <property type="entry name" value="NAD(P)-bd_dom_sf"/>
</dbReference>
<evidence type="ECO:0000259" key="1">
    <source>
        <dbReference type="Pfam" id="PF16363"/>
    </source>
</evidence>
<keyword evidence="2" id="KW-0456">Lyase</keyword>
<dbReference type="PANTHER" id="PTHR43000">
    <property type="entry name" value="DTDP-D-GLUCOSE 4,6-DEHYDRATASE-RELATED"/>
    <property type="match status" value="1"/>
</dbReference>
<dbReference type="EMBL" id="SJPL01000001">
    <property type="protein sequence ID" value="TWT72530.1"/>
    <property type="molecule type" value="Genomic_DNA"/>
</dbReference>
<dbReference type="EC" id="4.2.1.45" evidence="2"/>
<feature type="domain" description="NAD(P)-binding" evidence="1">
    <location>
        <begin position="19"/>
        <end position="330"/>
    </location>
</feature>
<evidence type="ECO:0000313" key="2">
    <source>
        <dbReference type="EMBL" id="TWT72530.1"/>
    </source>
</evidence>
<organism evidence="2 3">
    <name type="scientific">Crateriforma conspicua</name>
    <dbReference type="NCBI Taxonomy" id="2527996"/>
    <lineage>
        <taxon>Bacteria</taxon>
        <taxon>Pseudomonadati</taxon>
        <taxon>Planctomycetota</taxon>
        <taxon>Planctomycetia</taxon>
        <taxon>Planctomycetales</taxon>
        <taxon>Planctomycetaceae</taxon>
        <taxon>Crateriforma</taxon>
    </lineage>
</organism>
<keyword evidence="3" id="KW-1185">Reference proteome</keyword>
<sequence length="379" mass="42292">MSKDFSGCFGGVFNGQDVLVTGHTGFKGGWLCHWLAQCGARVHGLAMDPDDGHSLFATIQLTKDLAGDHRGNIADRQMVSDLVREIRPRYLFHLAAQPLVRQSYQCPVETFETNVMGTVNVLDALRSAGHRCNVVVVTTDKCYRNREWVNGYREDDPLGGHDPYSASKAGAEIVTSAYRDSFFRNSPIRMASVRAGNVIGGGDWAADRLVPDCIRALTHNEEICVRNRHSTRPWQHVLEPLSGYLHLASRLEMADDAAPLTEAFNFGPPLASNRSVLDLVKELIRYWPGRWRDATDPNAVHEAALLNLAIDKAHHTLGWTPVWDFQQTVCQTAVWYQTHHAGEDIRAFTTEQIRRYVCDASNAGLCWTGKRAVQRRAAA</sequence>
<comment type="caution">
    <text evidence="2">The sequence shown here is derived from an EMBL/GenBank/DDBJ whole genome shotgun (WGS) entry which is preliminary data.</text>
</comment>
<protein>
    <submittedName>
        <fullName evidence="2">CDP-glucose 4,6-dehydratase</fullName>
        <ecNumber evidence="2">4.2.1.45</ecNumber>
    </submittedName>
</protein>
<dbReference type="AlphaFoldDB" id="A0A5C5YAX7"/>
<dbReference type="Gene3D" id="3.40.50.720">
    <property type="entry name" value="NAD(P)-binding Rossmann-like Domain"/>
    <property type="match status" value="1"/>
</dbReference>
<dbReference type="InterPro" id="IPR013445">
    <property type="entry name" value="CDP_4_6_deHydtase"/>
</dbReference>